<dbReference type="Proteomes" id="UP001595748">
    <property type="component" value="Unassembled WGS sequence"/>
</dbReference>
<sequence length="186" mass="20970">MNDQTLPDFSDIEFHSEFDIASTANTTAITVGQPPVTVAPPLPKGFVLLSRLLQDIPITERSKIIDEFNVGIESGTVVAVRRQGGLIPVQLIANTGRKRVRKIADWMIMDTPRFRDWIKKQRAESHYAYLMARGEITITETEAMEDVSHFERLAKMQRELLKKQRETGTRQRKTTAASSEKSAAAE</sequence>
<evidence type="ECO:0000313" key="3">
    <source>
        <dbReference type="Proteomes" id="UP001595748"/>
    </source>
</evidence>
<comment type="caution">
    <text evidence="2">The sequence shown here is derived from an EMBL/GenBank/DDBJ whole genome shotgun (WGS) entry which is preliminary data.</text>
</comment>
<dbReference type="EMBL" id="JBHRZF010000182">
    <property type="protein sequence ID" value="MFC3862216.1"/>
    <property type="molecule type" value="Genomic_DNA"/>
</dbReference>
<evidence type="ECO:0000313" key="2">
    <source>
        <dbReference type="EMBL" id="MFC3862216.1"/>
    </source>
</evidence>
<reference evidence="3" key="1">
    <citation type="journal article" date="2019" name="Int. J. Syst. Evol. Microbiol.">
        <title>The Global Catalogue of Microorganisms (GCM) 10K type strain sequencing project: providing services to taxonomists for standard genome sequencing and annotation.</title>
        <authorList>
            <consortium name="The Broad Institute Genomics Platform"/>
            <consortium name="The Broad Institute Genome Sequencing Center for Infectious Disease"/>
            <person name="Wu L."/>
            <person name="Ma J."/>
        </authorList>
    </citation>
    <scope>NUCLEOTIDE SEQUENCE [LARGE SCALE GENOMIC DNA]</scope>
    <source>
        <strain evidence="3">CCTCC AB 2013263</strain>
    </source>
</reference>
<dbReference type="RefSeq" id="WP_380079875.1">
    <property type="nucleotide sequence ID" value="NZ_JBHRZF010000182.1"/>
</dbReference>
<feature type="region of interest" description="Disordered" evidence="1">
    <location>
        <begin position="161"/>
        <end position="186"/>
    </location>
</feature>
<organism evidence="2 3">
    <name type="scientific">Deinococcus antarcticus</name>
    <dbReference type="NCBI Taxonomy" id="1298767"/>
    <lineage>
        <taxon>Bacteria</taxon>
        <taxon>Thermotogati</taxon>
        <taxon>Deinococcota</taxon>
        <taxon>Deinococci</taxon>
        <taxon>Deinococcales</taxon>
        <taxon>Deinococcaceae</taxon>
        <taxon>Deinococcus</taxon>
    </lineage>
</organism>
<protein>
    <submittedName>
        <fullName evidence="2">Uncharacterized protein</fullName>
    </submittedName>
</protein>
<proteinExistence type="predicted"/>
<keyword evidence="3" id="KW-1185">Reference proteome</keyword>
<name>A0ABV8AAE6_9DEIO</name>
<accession>A0ABV8AAE6</accession>
<evidence type="ECO:0000256" key="1">
    <source>
        <dbReference type="SAM" id="MobiDB-lite"/>
    </source>
</evidence>
<gene>
    <name evidence="2" type="ORF">ACFOPQ_15740</name>
</gene>
<feature type="compositionally biased region" description="Low complexity" evidence="1">
    <location>
        <begin position="174"/>
        <end position="186"/>
    </location>
</feature>